<evidence type="ECO:0000313" key="2">
    <source>
        <dbReference type="EnsemblPlants" id="AET2Gv20338900.1"/>
    </source>
</evidence>
<evidence type="ECO:0000256" key="1">
    <source>
        <dbReference type="SAM" id="Phobius"/>
    </source>
</evidence>
<keyword evidence="1" id="KW-1133">Transmembrane helix</keyword>
<name>A0A453B227_AEGTS</name>
<feature type="transmembrane region" description="Helical" evidence="1">
    <location>
        <begin position="13"/>
        <end position="31"/>
    </location>
</feature>
<dbReference type="AlphaFoldDB" id="A0A453B227"/>
<reference evidence="2" key="5">
    <citation type="journal article" date="2021" name="G3 (Bethesda)">
        <title>Aegilops tauschii genome assembly Aet v5.0 features greater sequence contiguity and improved annotation.</title>
        <authorList>
            <person name="Wang L."/>
            <person name="Zhu T."/>
            <person name="Rodriguez J.C."/>
            <person name="Deal K.R."/>
            <person name="Dubcovsky J."/>
            <person name="McGuire P.E."/>
            <person name="Lux T."/>
            <person name="Spannagl M."/>
            <person name="Mayer K.F.X."/>
            <person name="Baldrich P."/>
            <person name="Meyers B.C."/>
            <person name="Huo N."/>
            <person name="Gu Y.Q."/>
            <person name="Zhou H."/>
            <person name="Devos K.M."/>
            <person name="Bennetzen J.L."/>
            <person name="Unver T."/>
            <person name="Budak H."/>
            <person name="Gulick P.J."/>
            <person name="Galiba G."/>
            <person name="Kalapos B."/>
            <person name="Nelson D.R."/>
            <person name="Li P."/>
            <person name="You F.M."/>
            <person name="Luo M.C."/>
            <person name="Dvorak J."/>
        </authorList>
    </citation>
    <scope>NUCLEOTIDE SEQUENCE [LARGE SCALE GENOMIC DNA]</scope>
    <source>
        <strain evidence="2">cv. AL8/78</strain>
    </source>
</reference>
<reference evidence="3" key="2">
    <citation type="journal article" date="2017" name="Nat. Plants">
        <title>The Aegilops tauschii genome reveals multiple impacts of transposons.</title>
        <authorList>
            <person name="Zhao G."/>
            <person name="Zou C."/>
            <person name="Li K."/>
            <person name="Wang K."/>
            <person name="Li T."/>
            <person name="Gao L."/>
            <person name="Zhang X."/>
            <person name="Wang H."/>
            <person name="Yang Z."/>
            <person name="Liu X."/>
            <person name="Jiang W."/>
            <person name="Mao L."/>
            <person name="Kong X."/>
            <person name="Jiao Y."/>
            <person name="Jia J."/>
        </authorList>
    </citation>
    <scope>NUCLEOTIDE SEQUENCE [LARGE SCALE GENOMIC DNA]</scope>
    <source>
        <strain evidence="3">cv. AL8/78</strain>
    </source>
</reference>
<reference evidence="2" key="3">
    <citation type="journal article" date="2017" name="Nature">
        <title>Genome sequence of the progenitor of the wheat D genome Aegilops tauschii.</title>
        <authorList>
            <person name="Luo M.C."/>
            <person name="Gu Y.Q."/>
            <person name="Puiu D."/>
            <person name="Wang H."/>
            <person name="Twardziok S.O."/>
            <person name="Deal K.R."/>
            <person name="Huo N."/>
            <person name="Zhu T."/>
            <person name="Wang L."/>
            <person name="Wang Y."/>
            <person name="McGuire P.E."/>
            <person name="Liu S."/>
            <person name="Long H."/>
            <person name="Ramasamy R.K."/>
            <person name="Rodriguez J.C."/>
            <person name="Van S.L."/>
            <person name="Yuan L."/>
            <person name="Wang Z."/>
            <person name="Xia Z."/>
            <person name="Xiao L."/>
            <person name="Anderson O.D."/>
            <person name="Ouyang S."/>
            <person name="Liang Y."/>
            <person name="Zimin A.V."/>
            <person name="Pertea G."/>
            <person name="Qi P."/>
            <person name="Bennetzen J.L."/>
            <person name="Dai X."/>
            <person name="Dawson M.W."/>
            <person name="Muller H.G."/>
            <person name="Kugler K."/>
            <person name="Rivarola-Duarte L."/>
            <person name="Spannagl M."/>
            <person name="Mayer K.F.X."/>
            <person name="Lu F.H."/>
            <person name="Bevan M.W."/>
            <person name="Leroy P."/>
            <person name="Li P."/>
            <person name="You F.M."/>
            <person name="Sun Q."/>
            <person name="Liu Z."/>
            <person name="Lyons E."/>
            <person name="Wicker T."/>
            <person name="Salzberg S.L."/>
            <person name="Devos K.M."/>
            <person name="Dvorak J."/>
        </authorList>
    </citation>
    <scope>NUCLEOTIDE SEQUENCE [LARGE SCALE GENOMIC DNA]</scope>
    <source>
        <strain evidence="2">cv. AL8/78</strain>
    </source>
</reference>
<keyword evidence="1" id="KW-0812">Transmembrane</keyword>
<feature type="transmembrane region" description="Helical" evidence="1">
    <location>
        <begin position="37"/>
        <end position="55"/>
    </location>
</feature>
<evidence type="ECO:0000313" key="3">
    <source>
        <dbReference type="Proteomes" id="UP000015105"/>
    </source>
</evidence>
<reference evidence="2" key="4">
    <citation type="submission" date="2019-03" db="UniProtKB">
        <authorList>
            <consortium name="EnsemblPlants"/>
        </authorList>
    </citation>
    <scope>IDENTIFICATION</scope>
</reference>
<proteinExistence type="predicted"/>
<organism evidence="2 3">
    <name type="scientific">Aegilops tauschii subsp. strangulata</name>
    <name type="common">Goatgrass</name>
    <dbReference type="NCBI Taxonomy" id="200361"/>
    <lineage>
        <taxon>Eukaryota</taxon>
        <taxon>Viridiplantae</taxon>
        <taxon>Streptophyta</taxon>
        <taxon>Embryophyta</taxon>
        <taxon>Tracheophyta</taxon>
        <taxon>Spermatophyta</taxon>
        <taxon>Magnoliopsida</taxon>
        <taxon>Liliopsida</taxon>
        <taxon>Poales</taxon>
        <taxon>Poaceae</taxon>
        <taxon>BOP clade</taxon>
        <taxon>Pooideae</taxon>
        <taxon>Triticodae</taxon>
        <taxon>Triticeae</taxon>
        <taxon>Triticinae</taxon>
        <taxon>Aegilops</taxon>
    </lineage>
</organism>
<sequence length="74" mass="8887">GWIAGQVIEFMKGVVNVGAYLYFFDICWYLLGWKCKFLCAFYRLGSNVVLLAYFYDFKKCYRRWPMLLWGAFEP</sequence>
<keyword evidence="3" id="KW-1185">Reference proteome</keyword>
<protein>
    <submittedName>
        <fullName evidence="2">Uncharacterized protein</fullName>
    </submittedName>
</protein>
<dbReference type="Proteomes" id="UP000015105">
    <property type="component" value="Chromosome 2D"/>
</dbReference>
<keyword evidence="1" id="KW-0472">Membrane</keyword>
<dbReference type="EnsemblPlants" id="AET2Gv20338900.1">
    <property type="protein sequence ID" value="AET2Gv20338900.1"/>
    <property type="gene ID" value="AET2Gv20338900"/>
</dbReference>
<dbReference type="Gramene" id="AET2Gv20338900.1">
    <property type="protein sequence ID" value="AET2Gv20338900.1"/>
    <property type="gene ID" value="AET2Gv20338900"/>
</dbReference>
<accession>A0A453B227</accession>
<reference evidence="3" key="1">
    <citation type="journal article" date="2014" name="Science">
        <title>Ancient hybridizations among the ancestral genomes of bread wheat.</title>
        <authorList>
            <consortium name="International Wheat Genome Sequencing Consortium,"/>
            <person name="Marcussen T."/>
            <person name="Sandve S.R."/>
            <person name="Heier L."/>
            <person name="Spannagl M."/>
            <person name="Pfeifer M."/>
            <person name="Jakobsen K.S."/>
            <person name="Wulff B.B."/>
            <person name="Steuernagel B."/>
            <person name="Mayer K.F."/>
            <person name="Olsen O.A."/>
        </authorList>
    </citation>
    <scope>NUCLEOTIDE SEQUENCE [LARGE SCALE GENOMIC DNA]</scope>
    <source>
        <strain evidence="3">cv. AL8/78</strain>
    </source>
</reference>